<name>A0A0E9TA91_ANGAN</name>
<organism evidence="1">
    <name type="scientific">Anguilla anguilla</name>
    <name type="common">European freshwater eel</name>
    <name type="synonym">Muraena anguilla</name>
    <dbReference type="NCBI Taxonomy" id="7936"/>
    <lineage>
        <taxon>Eukaryota</taxon>
        <taxon>Metazoa</taxon>
        <taxon>Chordata</taxon>
        <taxon>Craniata</taxon>
        <taxon>Vertebrata</taxon>
        <taxon>Euteleostomi</taxon>
        <taxon>Actinopterygii</taxon>
        <taxon>Neopterygii</taxon>
        <taxon>Teleostei</taxon>
        <taxon>Anguilliformes</taxon>
        <taxon>Anguillidae</taxon>
        <taxon>Anguilla</taxon>
    </lineage>
</organism>
<reference evidence="1" key="1">
    <citation type="submission" date="2014-11" db="EMBL/GenBank/DDBJ databases">
        <authorList>
            <person name="Amaro Gonzalez C."/>
        </authorList>
    </citation>
    <scope>NUCLEOTIDE SEQUENCE</scope>
</reference>
<dbReference type="AlphaFoldDB" id="A0A0E9TA91"/>
<protein>
    <submittedName>
        <fullName evidence="1">Uncharacterized protein</fullName>
    </submittedName>
</protein>
<accession>A0A0E9TA91</accession>
<proteinExistence type="predicted"/>
<dbReference type="EMBL" id="GBXM01058782">
    <property type="protein sequence ID" value="JAH49795.1"/>
    <property type="molecule type" value="Transcribed_RNA"/>
</dbReference>
<evidence type="ECO:0000313" key="1">
    <source>
        <dbReference type="EMBL" id="JAH49795.1"/>
    </source>
</evidence>
<sequence>MQSGNSLFCPSAIRGVM</sequence>
<reference evidence="1" key="2">
    <citation type="journal article" date="2015" name="Fish Shellfish Immunol.">
        <title>Early steps in the European eel (Anguilla anguilla)-Vibrio vulnificus interaction in the gills: Role of the RtxA13 toxin.</title>
        <authorList>
            <person name="Callol A."/>
            <person name="Pajuelo D."/>
            <person name="Ebbesson L."/>
            <person name="Teles M."/>
            <person name="MacKenzie S."/>
            <person name="Amaro C."/>
        </authorList>
    </citation>
    <scope>NUCLEOTIDE SEQUENCE</scope>
</reference>